<reference evidence="6" key="1">
    <citation type="submission" date="2021-08" db="EMBL/GenBank/DDBJ databases">
        <title>Global Aspergillus fumigatus from environmental and clinical sources.</title>
        <authorList>
            <person name="Barber A."/>
            <person name="Sae-Ong T."/>
        </authorList>
    </citation>
    <scope>NUCLEOTIDE SEQUENCE</scope>
    <source>
        <strain evidence="6">NRZ-2016-071</strain>
    </source>
</reference>
<accession>A0A9P8SR28</accession>
<organism evidence="6 7">
    <name type="scientific">Aspergillus fumigatus</name>
    <name type="common">Neosartorya fumigata</name>
    <dbReference type="NCBI Taxonomy" id="746128"/>
    <lineage>
        <taxon>Eukaryota</taxon>
        <taxon>Fungi</taxon>
        <taxon>Dikarya</taxon>
        <taxon>Ascomycota</taxon>
        <taxon>Pezizomycotina</taxon>
        <taxon>Eurotiomycetes</taxon>
        <taxon>Eurotiomycetidae</taxon>
        <taxon>Eurotiales</taxon>
        <taxon>Aspergillaceae</taxon>
        <taxon>Aspergillus</taxon>
        <taxon>Aspergillus subgen. Fumigati</taxon>
    </lineage>
</organism>
<dbReference type="Proteomes" id="UP000813423">
    <property type="component" value="Unassembled WGS sequence"/>
</dbReference>
<dbReference type="InterPro" id="IPR036864">
    <property type="entry name" value="Zn2-C6_fun-type_DNA-bd_sf"/>
</dbReference>
<comment type="caution">
    <text evidence="6">The sequence shown here is derived from an EMBL/GenBank/DDBJ whole genome shotgun (WGS) entry which is preliminary data.</text>
</comment>
<sequence length="572" mass="63257">MDSNGLAGHDTRRRRGALACNTCRGRRTKCDGQRPKCSFCARRGKECLYQEVQGLPPSPLRAELSRLWDQLDHIAAIVQGRISHKFHFPNIRQSSPVTAGETPLGFPCMVLQNGAFMKLLGLDPSLARYFEHTERGRQTVPAQPLQDGILTINLDEASILLNAFTEQIHAWYPILHAAYFHDFVHAVTSCFPSSVSSCMTLLVLAIGCVVECKNGVDALQTRPDAAYIQAAMEMLPCVFSDGSPRSAQCLLLFAIYYLCHAQPCQAHDFVAMASSKLQMYIMNKSENRNDPASILGNCFYAAVLIESEIKVQLDLVDSGIWNMTPFAPAPTASGTWRWHINPSYGSPASDSSGSEIYPHNTDLSYFVAEIAMRKMLQRCTWATSTLAPGRYVYAPIVAAELERQLDEWLQLLPEALSFRTALDTGYCPRQSPLSNSPQGEFLRTQYYAFKASIYWPAVYEVLTTGEAKGDILCHCARFFSSYAEFAPSAAVAVAVCRPNLWTLCTSVFTISMATLVALTEPYLGQVAAQGVDKGLEIAVKIFEGVTEVSPSLAEMGAILRERVQRIVQARRI</sequence>
<dbReference type="PROSITE" id="PS00463">
    <property type="entry name" value="ZN2_CY6_FUNGAL_1"/>
    <property type="match status" value="1"/>
</dbReference>
<evidence type="ECO:0000313" key="6">
    <source>
        <dbReference type="EMBL" id="KAH1898109.1"/>
    </source>
</evidence>
<dbReference type="GO" id="GO:0008270">
    <property type="term" value="F:zinc ion binding"/>
    <property type="evidence" value="ECO:0007669"/>
    <property type="project" value="InterPro"/>
</dbReference>
<evidence type="ECO:0000259" key="5">
    <source>
        <dbReference type="PROSITE" id="PS50048"/>
    </source>
</evidence>
<keyword evidence="1" id="KW-0805">Transcription regulation</keyword>
<protein>
    <recommendedName>
        <fullName evidence="5">Zn(2)-C6 fungal-type domain-containing protein</fullName>
    </recommendedName>
</protein>
<dbReference type="SUPFAM" id="SSF57701">
    <property type="entry name" value="Zn2/Cys6 DNA-binding domain"/>
    <property type="match status" value="1"/>
</dbReference>
<dbReference type="PANTHER" id="PTHR47785">
    <property type="entry name" value="ZN(II)2CYS6 TRANSCRIPTION FACTOR (EUROFUNG)-RELATED-RELATED"/>
    <property type="match status" value="1"/>
</dbReference>
<dbReference type="EMBL" id="JAIBSC010000099">
    <property type="protein sequence ID" value="KAH1898109.1"/>
    <property type="molecule type" value="Genomic_DNA"/>
</dbReference>
<dbReference type="SMART" id="SM00066">
    <property type="entry name" value="GAL4"/>
    <property type="match status" value="1"/>
</dbReference>
<dbReference type="Gene3D" id="4.10.240.10">
    <property type="entry name" value="Zn(2)-C6 fungal-type DNA-binding domain"/>
    <property type="match status" value="1"/>
</dbReference>
<dbReference type="CDD" id="cd00067">
    <property type="entry name" value="GAL4"/>
    <property type="match status" value="1"/>
</dbReference>
<dbReference type="Pfam" id="PF00172">
    <property type="entry name" value="Zn_clus"/>
    <property type="match status" value="1"/>
</dbReference>
<keyword evidence="3" id="KW-0804">Transcription</keyword>
<evidence type="ECO:0000256" key="2">
    <source>
        <dbReference type="ARBA" id="ARBA00023125"/>
    </source>
</evidence>
<gene>
    <name evidence="6" type="ORF">KXV57_009751</name>
</gene>
<dbReference type="InterPro" id="IPR001138">
    <property type="entry name" value="Zn2Cys6_DnaBD"/>
</dbReference>
<dbReference type="AlphaFoldDB" id="A0A9P8SR28"/>
<keyword evidence="2" id="KW-0238">DNA-binding</keyword>
<dbReference type="PANTHER" id="PTHR47785:SF3">
    <property type="entry name" value="ZN(2)-C6 FUNGAL-TYPE DOMAIN-CONTAINING PROTEIN"/>
    <property type="match status" value="1"/>
</dbReference>
<evidence type="ECO:0000256" key="4">
    <source>
        <dbReference type="ARBA" id="ARBA00023242"/>
    </source>
</evidence>
<dbReference type="PROSITE" id="PS50048">
    <property type="entry name" value="ZN2_CY6_FUNGAL_2"/>
    <property type="match status" value="1"/>
</dbReference>
<dbReference type="GO" id="GO:0000981">
    <property type="term" value="F:DNA-binding transcription factor activity, RNA polymerase II-specific"/>
    <property type="evidence" value="ECO:0007669"/>
    <property type="project" value="InterPro"/>
</dbReference>
<feature type="domain" description="Zn(2)-C6 fungal-type" evidence="5">
    <location>
        <begin position="19"/>
        <end position="49"/>
    </location>
</feature>
<evidence type="ECO:0000256" key="1">
    <source>
        <dbReference type="ARBA" id="ARBA00023015"/>
    </source>
</evidence>
<keyword evidence="4" id="KW-0539">Nucleus</keyword>
<dbReference type="InterPro" id="IPR053181">
    <property type="entry name" value="EcdB-like_regulator"/>
</dbReference>
<name>A0A9P8SR28_ASPFM</name>
<evidence type="ECO:0000256" key="3">
    <source>
        <dbReference type="ARBA" id="ARBA00023163"/>
    </source>
</evidence>
<dbReference type="GO" id="GO:0003677">
    <property type="term" value="F:DNA binding"/>
    <property type="evidence" value="ECO:0007669"/>
    <property type="project" value="UniProtKB-KW"/>
</dbReference>
<evidence type="ECO:0000313" key="7">
    <source>
        <dbReference type="Proteomes" id="UP000813423"/>
    </source>
</evidence>
<proteinExistence type="predicted"/>
<dbReference type="CDD" id="cd12148">
    <property type="entry name" value="fungal_TF_MHR"/>
    <property type="match status" value="1"/>
</dbReference>